<dbReference type="InterPro" id="IPR003594">
    <property type="entry name" value="HATPase_dom"/>
</dbReference>
<keyword evidence="11" id="KW-1133">Transmembrane helix</keyword>
<dbReference type="RefSeq" id="WP_236891338.1">
    <property type="nucleotide sequence ID" value="NZ_AP024488.1"/>
</dbReference>
<dbReference type="Pfam" id="PF00072">
    <property type="entry name" value="Response_reg"/>
    <property type="match status" value="1"/>
</dbReference>
<dbReference type="CDD" id="cd00130">
    <property type="entry name" value="PAS"/>
    <property type="match status" value="1"/>
</dbReference>
<dbReference type="Gene3D" id="3.30.450.20">
    <property type="entry name" value="PAS domain"/>
    <property type="match status" value="1"/>
</dbReference>
<dbReference type="InterPro" id="IPR013655">
    <property type="entry name" value="PAS_fold_3"/>
</dbReference>
<dbReference type="Pfam" id="PF00512">
    <property type="entry name" value="HisKA"/>
    <property type="match status" value="1"/>
</dbReference>
<dbReference type="Gene3D" id="3.30.450.40">
    <property type="match status" value="1"/>
</dbReference>
<dbReference type="InterPro" id="IPR035965">
    <property type="entry name" value="PAS-like_dom_sf"/>
</dbReference>
<dbReference type="SUPFAM" id="SSF47384">
    <property type="entry name" value="Homodimeric domain of signal transducing histidine kinase"/>
    <property type="match status" value="1"/>
</dbReference>
<evidence type="ECO:0000259" key="13">
    <source>
        <dbReference type="PROSITE" id="PS50109"/>
    </source>
</evidence>
<dbReference type="SUPFAM" id="SSF52172">
    <property type="entry name" value="CheY-like"/>
    <property type="match status" value="1"/>
</dbReference>
<dbReference type="Pfam" id="PF02518">
    <property type="entry name" value="HATPase_c"/>
    <property type="match status" value="1"/>
</dbReference>
<sequence length="1049" mass="115375">MRECFKKIIAPVFSVVLLLLAHTSEVSAEAPSHETRKILFLSAYHPGFPTFFTQVEGIRSVLDSRNVHLDIEFMDSKRFDPAETQGLFHKTLSYKLAHLPAYDLVLAGDDSALNYVLAHQEDLFKHIPIVFFGVNNRRFALSQDENPMVTGVVESASLGETLTLITRLQPDVRRIVAISDGTVSSHASLDRFYAEAREFKAIQFSNLSLETLTFEDLAQALKTLDSRDAVLLLSAFVDSTGRRVSFSAALNLVTDNLTAPLYHLWDHGMGQGIIGGKLVSHFEQGRIAAEMATRVLGGAPVNTIPVVADSPNRFMVDPEAMKAKGIPFSRIPGGVERFQKASPEDDRHRAFTHVAMVTLGVFCLFTCVMAVIAFHRRRADEQVARSEQRFRQLTRHMEEVFCVGSMETHEIHELSPAIETILGLSSSKLCRKPQLLMEAIHDEDLESFVAYLARIHSGQENMEAIEFRMRDIKGQVHWIRFRGFGIEDSDSHDLKIAGMATDITDAKHEDTAMKALVETLAGRVEQDFFDGAVRQLCSFLGCDMAVISELKEGSTVQTLAMVQDGRMVESMSYNLVGTPCFTTLNEGVCIYPEKVQDYFPGNNMLAQVGAQGYLGYPLRNRDGEIIGVMCALSRERFVIPRRTQEVVAILAKGIATEMERLESEREKKEMEISLIRSQKMQAIGTLAGGIAHDFNNILFPIMGYVQMMQEDTAPESTHGGYLSKINASSLRAKKLVDQILAFSRKGDQAFEPVSVPAVLTEVMELVRASLPSTIDLKADIAEDTLLVMGDATQIHQVVMNLVTNAYHAMEGRGGIIGVTLALRGDTGLGATKGKAPWLTLTVRDSGCGIEPSVMECIFDPYFTTKPKEKGTGLGLAVVHGIVKNHGGDISVESTPGIGTTFTVNLPCLEKAHSQEETSPEIPLPVGHEHILVVDDEEEVSMVEQMMLERLGYRVSVAASGQEALDLFAADPSSVNLVLTDMTMPKMTGMQLVARVRDMGHTVPVLLCTGLKDMAQERAAEGLGILGIVKKPVSMGELATQVRKALDSRD</sequence>
<dbReference type="PROSITE" id="PS50113">
    <property type="entry name" value="PAC"/>
    <property type="match status" value="1"/>
</dbReference>
<dbReference type="InterPro" id="IPR001789">
    <property type="entry name" value="Sig_transdc_resp-reg_receiver"/>
</dbReference>
<feature type="signal peptide" evidence="12">
    <location>
        <begin position="1"/>
        <end position="28"/>
    </location>
</feature>
<dbReference type="InterPro" id="IPR029016">
    <property type="entry name" value="GAF-like_dom_sf"/>
</dbReference>
<evidence type="ECO:0000256" key="7">
    <source>
        <dbReference type="ARBA" id="ARBA00022840"/>
    </source>
</evidence>
<dbReference type="PROSITE" id="PS50110">
    <property type="entry name" value="RESPONSE_REGULATORY"/>
    <property type="match status" value="1"/>
</dbReference>
<evidence type="ECO:0000256" key="12">
    <source>
        <dbReference type="SAM" id="SignalP"/>
    </source>
</evidence>
<dbReference type="PRINTS" id="PR00344">
    <property type="entry name" value="BCTRLSENSOR"/>
</dbReference>
<organism evidence="17 18">
    <name type="scientific">Desulfoluna limicola</name>
    <dbReference type="NCBI Taxonomy" id="2810562"/>
    <lineage>
        <taxon>Bacteria</taxon>
        <taxon>Pseudomonadati</taxon>
        <taxon>Thermodesulfobacteriota</taxon>
        <taxon>Desulfobacteria</taxon>
        <taxon>Desulfobacterales</taxon>
        <taxon>Desulfolunaceae</taxon>
        <taxon>Desulfoluna</taxon>
    </lineage>
</organism>
<evidence type="ECO:0000256" key="1">
    <source>
        <dbReference type="ARBA" id="ARBA00000085"/>
    </source>
</evidence>
<dbReference type="SUPFAM" id="SSF55781">
    <property type="entry name" value="GAF domain-like"/>
    <property type="match status" value="1"/>
</dbReference>
<keyword evidence="12" id="KW-0732">Signal</keyword>
<comment type="catalytic activity">
    <reaction evidence="1">
        <text>ATP + protein L-histidine = ADP + protein N-phospho-L-histidine.</text>
        <dbReference type="EC" id="2.7.13.3"/>
    </reaction>
</comment>
<evidence type="ECO:0000259" key="14">
    <source>
        <dbReference type="PROSITE" id="PS50110"/>
    </source>
</evidence>
<keyword evidence="18" id="KW-1185">Reference proteome</keyword>
<proteinExistence type="predicted"/>
<dbReference type="InterPro" id="IPR007487">
    <property type="entry name" value="ABC_transpt-TYRBP-like"/>
</dbReference>
<evidence type="ECO:0000256" key="11">
    <source>
        <dbReference type="SAM" id="Phobius"/>
    </source>
</evidence>
<name>A0ABM7PD81_9BACT</name>
<evidence type="ECO:0000256" key="9">
    <source>
        <dbReference type="PROSITE-ProRule" id="PRU00169"/>
    </source>
</evidence>
<dbReference type="Pfam" id="PF08447">
    <property type="entry name" value="PAS_3"/>
    <property type="match status" value="1"/>
</dbReference>
<dbReference type="InterPro" id="IPR036890">
    <property type="entry name" value="HATPase_C_sf"/>
</dbReference>
<keyword evidence="3 9" id="KW-0597">Phosphoprotein</keyword>
<protein>
    <recommendedName>
        <fullName evidence="2">histidine kinase</fullName>
        <ecNumber evidence="2">2.7.13.3</ecNumber>
    </recommendedName>
</protein>
<dbReference type="PANTHER" id="PTHR43065:SF46">
    <property type="entry name" value="C4-DICARBOXYLATE TRANSPORT SENSOR PROTEIN DCTB"/>
    <property type="match status" value="1"/>
</dbReference>
<dbReference type="Gene3D" id="3.40.50.2300">
    <property type="match status" value="3"/>
</dbReference>
<keyword evidence="8" id="KW-0902">Two-component regulatory system</keyword>
<feature type="transmembrane region" description="Helical" evidence="11">
    <location>
        <begin position="350"/>
        <end position="374"/>
    </location>
</feature>
<dbReference type="PROSITE" id="PS50112">
    <property type="entry name" value="PAS"/>
    <property type="match status" value="1"/>
</dbReference>
<dbReference type="InterPro" id="IPR004358">
    <property type="entry name" value="Sig_transdc_His_kin-like_C"/>
</dbReference>
<dbReference type="InterPro" id="IPR003661">
    <property type="entry name" value="HisK_dim/P_dom"/>
</dbReference>
<dbReference type="Proteomes" id="UP001320148">
    <property type="component" value="Chromosome"/>
</dbReference>
<dbReference type="InterPro" id="IPR003018">
    <property type="entry name" value="GAF"/>
</dbReference>
<evidence type="ECO:0000256" key="3">
    <source>
        <dbReference type="ARBA" id="ARBA00022553"/>
    </source>
</evidence>
<dbReference type="CDD" id="cd00156">
    <property type="entry name" value="REC"/>
    <property type="match status" value="1"/>
</dbReference>
<evidence type="ECO:0000256" key="4">
    <source>
        <dbReference type="ARBA" id="ARBA00022679"/>
    </source>
</evidence>
<dbReference type="SMART" id="SM00065">
    <property type="entry name" value="GAF"/>
    <property type="match status" value="1"/>
</dbReference>
<dbReference type="InterPro" id="IPR005467">
    <property type="entry name" value="His_kinase_dom"/>
</dbReference>
<dbReference type="SUPFAM" id="SSF55785">
    <property type="entry name" value="PYP-like sensor domain (PAS domain)"/>
    <property type="match status" value="1"/>
</dbReference>
<keyword evidence="11" id="KW-0812">Transmembrane</keyword>
<evidence type="ECO:0000256" key="6">
    <source>
        <dbReference type="ARBA" id="ARBA00022777"/>
    </source>
</evidence>
<dbReference type="SMART" id="SM00388">
    <property type="entry name" value="HisKA"/>
    <property type="match status" value="1"/>
</dbReference>
<keyword evidence="10" id="KW-0175">Coiled coil</keyword>
<dbReference type="SMART" id="SM00448">
    <property type="entry name" value="REC"/>
    <property type="match status" value="1"/>
</dbReference>
<dbReference type="InterPro" id="IPR036097">
    <property type="entry name" value="HisK_dim/P_sf"/>
</dbReference>
<keyword evidence="11" id="KW-0472">Membrane</keyword>
<dbReference type="PROSITE" id="PS50109">
    <property type="entry name" value="HIS_KIN"/>
    <property type="match status" value="1"/>
</dbReference>
<dbReference type="InterPro" id="IPR011006">
    <property type="entry name" value="CheY-like_superfamily"/>
</dbReference>
<evidence type="ECO:0000256" key="10">
    <source>
        <dbReference type="SAM" id="Coils"/>
    </source>
</evidence>
<keyword evidence="7" id="KW-0067">ATP-binding</keyword>
<feature type="domain" description="Response regulatory" evidence="14">
    <location>
        <begin position="929"/>
        <end position="1045"/>
    </location>
</feature>
<feature type="domain" description="PAS" evidence="15">
    <location>
        <begin position="386"/>
        <end position="459"/>
    </location>
</feature>
<dbReference type="PANTHER" id="PTHR43065">
    <property type="entry name" value="SENSOR HISTIDINE KINASE"/>
    <property type="match status" value="1"/>
</dbReference>
<dbReference type="EC" id="2.7.13.3" evidence="2"/>
<dbReference type="Gene3D" id="3.30.565.10">
    <property type="entry name" value="Histidine kinase-like ATPase, C-terminal domain"/>
    <property type="match status" value="1"/>
</dbReference>
<evidence type="ECO:0000256" key="2">
    <source>
        <dbReference type="ARBA" id="ARBA00012438"/>
    </source>
</evidence>
<keyword evidence="5" id="KW-0547">Nucleotide-binding</keyword>
<dbReference type="Pfam" id="PF01590">
    <property type="entry name" value="GAF"/>
    <property type="match status" value="1"/>
</dbReference>
<dbReference type="SMART" id="SM00387">
    <property type="entry name" value="HATPase_c"/>
    <property type="match status" value="1"/>
</dbReference>
<feature type="domain" description="PAC" evidence="16">
    <location>
        <begin position="463"/>
        <end position="515"/>
    </location>
</feature>
<dbReference type="InterPro" id="IPR000014">
    <property type="entry name" value="PAS"/>
</dbReference>
<evidence type="ECO:0000313" key="18">
    <source>
        <dbReference type="Proteomes" id="UP001320148"/>
    </source>
</evidence>
<dbReference type="EMBL" id="AP024488">
    <property type="protein sequence ID" value="BCS95050.1"/>
    <property type="molecule type" value="Genomic_DNA"/>
</dbReference>
<accession>A0ABM7PD81</accession>
<dbReference type="Pfam" id="PF04392">
    <property type="entry name" value="ABC_sub_bind"/>
    <property type="match status" value="1"/>
</dbReference>
<feature type="domain" description="Histidine kinase" evidence="13">
    <location>
        <begin position="689"/>
        <end position="909"/>
    </location>
</feature>
<feature type="coiled-coil region" evidence="10">
    <location>
        <begin position="651"/>
        <end position="678"/>
    </location>
</feature>
<reference evidence="17 18" key="1">
    <citation type="submission" date="2021-02" db="EMBL/GenBank/DDBJ databases">
        <title>Complete genome of Desulfoluna sp. strain ASN36.</title>
        <authorList>
            <person name="Takahashi A."/>
            <person name="Kojima H."/>
            <person name="Fukui M."/>
        </authorList>
    </citation>
    <scope>NUCLEOTIDE SEQUENCE [LARGE SCALE GENOMIC DNA]</scope>
    <source>
        <strain evidence="17 18">ASN36</strain>
    </source>
</reference>
<feature type="chain" id="PRO_5046689021" description="histidine kinase" evidence="12">
    <location>
        <begin position="29"/>
        <end position="1049"/>
    </location>
</feature>
<dbReference type="CDD" id="cd00082">
    <property type="entry name" value="HisKA"/>
    <property type="match status" value="1"/>
</dbReference>
<dbReference type="NCBIfam" id="TIGR00229">
    <property type="entry name" value="sensory_box"/>
    <property type="match status" value="1"/>
</dbReference>
<gene>
    <name evidence="17" type="ORF">DSLASN_06820</name>
</gene>
<evidence type="ECO:0000259" key="16">
    <source>
        <dbReference type="PROSITE" id="PS50113"/>
    </source>
</evidence>
<evidence type="ECO:0000259" key="15">
    <source>
        <dbReference type="PROSITE" id="PS50112"/>
    </source>
</evidence>
<evidence type="ECO:0000256" key="8">
    <source>
        <dbReference type="ARBA" id="ARBA00023012"/>
    </source>
</evidence>
<keyword evidence="4" id="KW-0808">Transferase</keyword>
<evidence type="ECO:0000256" key="5">
    <source>
        <dbReference type="ARBA" id="ARBA00022741"/>
    </source>
</evidence>
<evidence type="ECO:0000313" key="17">
    <source>
        <dbReference type="EMBL" id="BCS95050.1"/>
    </source>
</evidence>
<keyword evidence="6" id="KW-0418">Kinase</keyword>
<dbReference type="InterPro" id="IPR000700">
    <property type="entry name" value="PAS-assoc_C"/>
</dbReference>
<feature type="modified residue" description="4-aspartylphosphate" evidence="9">
    <location>
        <position position="980"/>
    </location>
</feature>
<dbReference type="Gene3D" id="1.10.287.130">
    <property type="match status" value="1"/>
</dbReference>
<dbReference type="SUPFAM" id="SSF55874">
    <property type="entry name" value="ATPase domain of HSP90 chaperone/DNA topoisomerase II/histidine kinase"/>
    <property type="match status" value="1"/>
</dbReference>